<sequence length="379" mass="41940">MAASSSLAPPAVPMELHAGNRDRLVAALHGHLSDSARLLRGLVLLQGGEEQTRYCTDHLELFRQESYFAYLFGVREPGFYGAVDVASGQSILFVPRLPSDYAVWMGEIKPLSYFKDTYKVDMVFYVDEIAQVLQDRFSGDGKPLLFLLHGKNTDSGNYSKPASFELELALIQYANDVSSEAHIETLNDGDMALMDMGAEYHFYASDITCSYPINGKFNSNQIVIYNAVLKAHNAVISHMQPGVNWLDMHKDVDDMMAQRLGSVFMPHGLGHLLGIDTHDPGGYPEVITVEPGCYFIDALLSQARDDPVSSKFFNWQEVEKYKSFGGVRIESDVYVTAQGCKNLTNCPRETWEIEAVMAGAPWPLPASNSTATQNGLSKA</sequence>
<feature type="domain" description="Aminopeptidase P N-terminal" evidence="16">
    <location>
        <begin position="12"/>
        <end position="156"/>
    </location>
</feature>
<evidence type="ECO:0000256" key="4">
    <source>
        <dbReference type="ARBA" id="ARBA00022723"/>
    </source>
</evidence>
<evidence type="ECO:0000256" key="8">
    <source>
        <dbReference type="ARBA" id="ARBA00023211"/>
    </source>
</evidence>
<dbReference type="SMART" id="SM01011">
    <property type="entry name" value="AMP_N"/>
    <property type="match status" value="1"/>
</dbReference>
<dbReference type="GO" id="GO:0102009">
    <property type="term" value="F:proline dipeptidase activity"/>
    <property type="evidence" value="ECO:0007669"/>
    <property type="project" value="UniProtKB-EC"/>
</dbReference>
<keyword evidence="8" id="KW-0464">Manganese</keyword>
<dbReference type="Gene3D" id="3.40.350.10">
    <property type="entry name" value="Creatinase/prolidase N-terminal domain"/>
    <property type="match status" value="1"/>
</dbReference>
<reference evidence="17" key="1">
    <citation type="journal article" date="2018" name="DNA Res.">
        <title>Multiple hybrid de novo genome assembly of finger millet, an orphan allotetraploid crop.</title>
        <authorList>
            <person name="Hatakeyama M."/>
            <person name="Aluri S."/>
            <person name="Balachadran M.T."/>
            <person name="Sivarajan S.R."/>
            <person name="Patrignani A."/>
            <person name="Gruter S."/>
            <person name="Poveda L."/>
            <person name="Shimizu-Inatsugi R."/>
            <person name="Baeten J."/>
            <person name="Francoijs K.J."/>
            <person name="Nataraja K.N."/>
            <person name="Reddy Y.A.N."/>
            <person name="Phadnis S."/>
            <person name="Ravikumar R.L."/>
            <person name="Schlapbach R."/>
            <person name="Sreeman S.M."/>
            <person name="Shimizu K.K."/>
        </authorList>
    </citation>
    <scope>NUCLEOTIDE SEQUENCE</scope>
</reference>
<dbReference type="GO" id="GO:0030145">
    <property type="term" value="F:manganese ion binding"/>
    <property type="evidence" value="ECO:0007669"/>
    <property type="project" value="InterPro"/>
</dbReference>
<dbReference type="PANTHER" id="PTHR48480:SF2">
    <property type="entry name" value="PEPTIDASE D"/>
    <property type="match status" value="1"/>
</dbReference>
<keyword evidence="18" id="KW-1185">Reference proteome</keyword>
<keyword evidence="7" id="KW-0482">Metalloprotease</keyword>
<dbReference type="Gene3D" id="3.90.230.10">
    <property type="entry name" value="Creatinase/methionine aminopeptidase superfamily"/>
    <property type="match status" value="1"/>
</dbReference>
<evidence type="ECO:0000256" key="2">
    <source>
        <dbReference type="ARBA" id="ARBA00011738"/>
    </source>
</evidence>
<dbReference type="PANTHER" id="PTHR48480">
    <property type="match status" value="1"/>
</dbReference>
<dbReference type="Pfam" id="PF00557">
    <property type="entry name" value="Peptidase_M24"/>
    <property type="match status" value="1"/>
</dbReference>
<evidence type="ECO:0000256" key="15">
    <source>
        <dbReference type="ARBA" id="ARBA00048994"/>
    </source>
</evidence>
<comment type="similarity">
    <text evidence="9">Belongs to the peptidase M24B family. Eukaryotic-type prolidase subfamily.</text>
</comment>
<comment type="catalytic activity">
    <reaction evidence="15">
        <text>Xaa-L-Pro dipeptide + H2O = an L-alpha-amino acid + L-proline</text>
        <dbReference type="Rhea" id="RHEA:76407"/>
        <dbReference type="ChEBI" id="CHEBI:15377"/>
        <dbReference type="ChEBI" id="CHEBI:59869"/>
        <dbReference type="ChEBI" id="CHEBI:60039"/>
        <dbReference type="ChEBI" id="CHEBI:195196"/>
        <dbReference type="EC" id="3.4.13.9"/>
    </reaction>
</comment>
<keyword evidence="4" id="KW-0479">Metal-binding</keyword>
<dbReference type="GO" id="GO:0006508">
    <property type="term" value="P:proteolysis"/>
    <property type="evidence" value="ECO:0007669"/>
    <property type="project" value="UniProtKB-KW"/>
</dbReference>
<evidence type="ECO:0000256" key="5">
    <source>
        <dbReference type="ARBA" id="ARBA00022801"/>
    </source>
</evidence>
<evidence type="ECO:0000256" key="7">
    <source>
        <dbReference type="ARBA" id="ARBA00023049"/>
    </source>
</evidence>
<evidence type="ECO:0000256" key="6">
    <source>
        <dbReference type="ARBA" id="ARBA00022997"/>
    </source>
</evidence>
<dbReference type="InterPro" id="IPR000994">
    <property type="entry name" value="Pept_M24"/>
</dbReference>
<reference evidence="17" key="2">
    <citation type="submission" date="2021-12" db="EMBL/GenBank/DDBJ databases">
        <title>Resequencing data analysis of finger millet.</title>
        <authorList>
            <person name="Hatakeyama M."/>
            <person name="Aluri S."/>
            <person name="Balachadran M.T."/>
            <person name="Sivarajan S.R."/>
            <person name="Poveda L."/>
            <person name="Shimizu-Inatsugi R."/>
            <person name="Schlapbach R."/>
            <person name="Sreeman S.M."/>
            <person name="Shimizu K.K."/>
        </authorList>
    </citation>
    <scope>NUCLEOTIDE SEQUENCE</scope>
</reference>
<evidence type="ECO:0000313" key="18">
    <source>
        <dbReference type="Proteomes" id="UP001054889"/>
    </source>
</evidence>
<dbReference type="SUPFAM" id="SSF53092">
    <property type="entry name" value="Creatinase/prolidase N-terminal domain"/>
    <property type="match status" value="1"/>
</dbReference>
<evidence type="ECO:0000256" key="12">
    <source>
        <dbReference type="ARBA" id="ARBA00044252"/>
    </source>
</evidence>
<evidence type="ECO:0000256" key="10">
    <source>
        <dbReference type="ARBA" id="ARBA00044051"/>
    </source>
</evidence>
<evidence type="ECO:0000256" key="14">
    <source>
        <dbReference type="ARBA" id="ARBA00044351"/>
    </source>
</evidence>
<comment type="subunit">
    <text evidence="2">Homodimer.</text>
</comment>
<evidence type="ECO:0000256" key="9">
    <source>
        <dbReference type="ARBA" id="ARBA00043990"/>
    </source>
</evidence>
<proteinExistence type="inferred from homology"/>
<evidence type="ECO:0000313" key="17">
    <source>
        <dbReference type="EMBL" id="GJN19376.1"/>
    </source>
</evidence>
<dbReference type="EC" id="3.4.13.9" evidence="10"/>
<dbReference type="EMBL" id="BQKI01000074">
    <property type="protein sequence ID" value="GJN19376.1"/>
    <property type="molecule type" value="Genomic_DNA"/>
</dbReference>
<organism evidence="17 18">
    <name type="scientific">Eleusine coracana subsp. coracana</name>
    <dbReference type="NCBI Taxonomy" id="191504"/>
    <lineage>
        <taxon>Eukaryota</taxon>
        <taxon>Viridiplantae</taxon>
        <taxon>Streptophyta</taxon>
        <taxon>Embryophyta</taxon>
        <taxon>Tracheophyta</taxon>
        <taxon>Spermatophyta</taxon>
        <taxon>Magnoliopsida</taxon>
        <taxon>Liliopsida</taxon>
        <taxon>Poales</taxon>
        <taxon>Poaceae</taxon>
        <taxon>PACMAD clade</taxon>
        <taxon>Chloridoideae</taxon>
        <taxon>Cynodonteae</taxon>
        <taxon>Eleusininae</taxon>
        <taxon>Eleusine</taxon>
    </lineage>
</organism>
<dbReference type="InterPro" id="IPR036005">
    <property type="entry name" value="Creatinase/aminopeptidase-like"/>
</dbReference>
<gene>
    <name evidence="17" type="primary">gb06647</name>
    <name evidence="17" type="ORF">PR202_gb06647</name>
</gene>
<accession>A0AAV5EA08</accession>
<dbReference type="GO" id="GO:0070006">
    <property type="term" value="F:metalloaminopeptidase activity"/>
    <property type="evidence" value="ECO:0007669"/>
    <property type="project" value="InterPro"/>
</dbReference>
<keyword evidence="5" id="KW-0378">Hydrolase</keyword>
<evidence type="ECO:0000256" key="13">
    <source>
        <dbReference type="ARBA" id="ARBA00044284"/>
    </source>
</evidence>
<evidence type="ECO:0000256" key="3">
    <source>
        <dbReference type="ARBA" id="ARBA00022670"/>
    </source>
</evidence>
<dbReference type="Proteomes" id="UP001054889">
    <property type="component" value="Unassembled WGS sequence"/>
</dbReference>
<protein>
    <recommendedName>
        <fullName evidence="11">Xaa-Pro dipeptidase</fullName>
        <ecNumber evidence="10">3.4.13.9</ecNumber>
    </recommendedName>
    <alternativeName>
        <fullName evidence="14">Imidodipeptidase</fullName>
    </alternativeName>
    <alternativeName>
        <fullName evidence="12">Peptidase D</fullName>
    </alternativeName>
    <alternativeName>
        <fullName evidence="13">Proline dipeptidase</fullName>
    </alternativeName>
</protein>
<dbReference type="Pfam" id="PF05195">
    <property type="entry name" value="AMP_N"/>
    <property type="match status" value="1"/>
</dbReference>
<evidence type="ECO:0000256" key="1">
    <source>
        <dbReference type="ARBA" id="ARBA00001936"/>
    </source>
</evidence>
<dbReference type="InterPro" id="IPR029149">
    <property type="entry name" value="Creatin/AminoP/Spt16_N"/>
</dbReference>
<name>A0AAV5EA08_ELECO</name>
<keyword evidence="6" id="KW-0224">Dipeptidase</keyword>
<keyword evidence="3" id="KW-0645">Protease</keyword>
<comment type="caution">
    <text evidence="17">The sequence shown here is derived from an EMBL/GenBank/DDBJ whole genome shotgun (WGS) entry which is preliminary data.</text>
</comment>
<dbReference type="SUPFAM" id="SSF55920">
    <property type="entry name" value="Creatinase/aminopeptidase"/>
    <property type="match status" value="1"/>
</dbReference>
<evidence type="ECO:0000259" key="16">
    <source>
        <dbReference type="SMART" id="SM01011"/>
    </source>
</evidence>
<dbReference type="InterPro" id="IPR052433">
    <property type="entry name" value="X-Pro_dipept-like"/>
</dbReference>
<comment type="cofactor">
    <cofactor evidence="1">
        <name>Mn(2+)</name>
        <dbReference type="ChEBI" id="CHEBI:29035"/>
    </cofactor>
</comment>
<evidence type="ECO:0000256" key="11">
    <source>
        <dbReference type="ARBA" id="ARBA00044141"/>
    </source>
</evidence>
<dbReference type="InterPro" id="IPR007865">
    <property type="entry name" value="Aminopep_P_N"/>
</dbReference>
<dbReference type="AlphaFoldDB" id="A0AAV5EA08"/>